<dbReference type="EMBL" id="LN714485">
    <property type="protein sequence ID" value="CEL69191.1"/>
    <property type="molecule type" value="Genomic_DNA"/>
</dbReference>
<evidence type="ECO:0000256" key="2">
    <source>
        <dbReference type="ARBA" id="ARBA00022490"/>
    </source>
</evidence>
<name>A0A0F7UJH5_NEOCL</name>
<gene>
    <name evidence="7" type="ORF">BN1204_049070</name>
</gene>
<evidence type="ECO:0000256" key="4">
    <source>
        <dbReference type="ARBA" id="ARBA00022737"/>
    </source>
</evidence>
<dbReference type="GO" id="GO:0036159">
    <property type="term" value="P:inner dynein arm assembly"/>
    <property type="evidence" value="ECO:0007669"/>
    <property type="project" value="TreeGrafter"/>
</dbReference>
<dbReference type="Gene3D" id="2.130.10.10">
    <property type="entry name" value="YVTN repeat-like/Quinoprotein amine dehydrogenase"/>
    <property type="match status" value="2"/>
</dbReference>
<feature type="region of interest" description="Disordered" evidence="6">
    <location>
        <begin position="312"/>
        <end position="341"/>
    </location>
</feature>
<dbReference type="PROSITE" id="PS50082">
    <property type="entry name" value="WD_REPEATS_2"/>
    <property type="match status" value="1"/>
</dbReference>
<dbReference type="PANTHER" id="PTHR12442">
    <property type="entry name" value="DYNEIN INTERMEDIATE CHAIN"/>
    <property type="match status" value="1"/>
</dbReference>
<reference evidence="7" key="1">
    <citation type="journal article" date="2015" name="PLoS ONE">
        <title>Comprehensive Evaluation of Toxoplasma gondii VEG and Neospora caninum LIV Genomes with Tachyzoite Stage Transcriptome and Proteome Defines Novel Transcript Features.</title>
        <authorList>
            <person name="Ramaprasad A."/>
            <person name="Mourier T."/>
            <person name="Naeem R."/>
            <person name="Malas T.B."/>
            <person name="Moussa E."/>
            <person name="Panigrahi A."/>
            <person name="Vermont S.J."/>
            <person name="Otto T.D."/>
            <person name="Wastling J."/>
            <person name="Pain A."/>
        </authorList>
    </citation>
    <scope>NUCLEOTIDE SEQUENCE</scope>
    <source>
        <strain evidence="7">Liverpool</strain>
    </source>
</reference>
<dbReference type="SUPFAM" id="SSF50978">
    <property type="entry name" value="WD40 repeat-like"/>
    <property type="match status" value="1"/>
</dbReference>
<evidence type="ECO:0000313" key="7">
    <source>
        <dbReference type="EMBL" id="CEL69191.1"/>
    </source>
</evidence>
<dbReference type="SMART" id="SM00320">
    <property type="entry name" value="WD40"/>
    <property type="match status" value="3"/>
</dbReference>
<keyword evidence="4" id="KW-0677">Repeat</keyword>
<proteinExistence type="predicted"/>
<protein>
    <submittedName>
        <fullName evidence="7">Hypothtetical protein, conserved, putative</fullName>
    </submittedName>
</protein>
<accession>A0A0F7UJH5</accession>
<dbReference type="GO" id="GO:0045504">
    <property type="term" value="F:dynein heavy chain binding"/>
    <property type="evidence" value="ECO:0007669"/>
    <property type="project" value="TreeGrafter"/>
</dbReference>
<feature type="repeat" description="WD" evidence="5">
    <location>
        <begin position="663"/>
        <end position="687"/>
    </location>
</feature>
<keyword evidence="2" id="KW-0963">Cytoplasm</keyword>
<evidence type="ECO:0000256" key="3">
    <source>
        <dbReference type="ARBA" id="ARBA00022574"/>
    </source>
</evidence>
<dbReference type="InterPro" id="IPR001680">
    <property type="entry name" value="WD40_rpt"/>
</dbReference>
<dbReference type="InterPro" id="IPR050687">
    <property type="entry name" value="Dynein_IC"/>
</dbReference>
<evidence type="ECO:0000256" key="5">
    <source>
        <dbReference type="PROSITE-ProRule" id="PRU00221"/>
    </source>
</evidence>
<evidence type="ECO:0000256" key="6">
    <source>
        <dbReference type="SAM" id="MobiDB-lite"/>
    </source>
</evidence>
<dbReference type="InterPro" id="IPR036322">
    <property type="entry name" value="WD40_repeat_dom_sf"/>
</dbReference>
<dbReference type="PANTHER" id="PTHR12442:SF5">
    <property type="entry name" value="DYNEIN AXONEMAL INTERMEDIATE CHAIN 3"/>
    <property type="match status" value="1"/>
</dbReference>
<dbReference type="GO" id="GO:0045503">
    <property type="term" value="F:dynein light chain binding"/>
    <property type="evidence" value="ECO:0007669"/>
    <property type="project" value="TreeGrafter"/>
</dbReference>
<keyword evidence="3 5" id="KW-0853">WD repeat</keyword>
<dbReference type="InterPro" id="IPR015943">
    <property type="entry name" value="WD40/YVTN_repeat-like_dom_sf"/>
</dbReference>
<evidence type="ECO:0000256" key="1">
    <source>
        <dbReference type="ARBA" id="ARBA00004496"/>
    </source>
</evidence>
<dbReference type="AlphaFoldDB" id="A0A0F7UJH5"/>
<organism evidence="7">
    <name type="scientific">Neospora caninum (strain Liverpool)</name>
    <dbReference type="NCBI Taxonomy" id="572307"/>
    <lineage>
        <taxon>Eukaryota</taxon>
        <taxon>Sar</taxon>
        <taxon>Alveolata</taxon>
        <taxon>Apicomplexa</taxon>
        <taxon>Conoidasida</taxon>
        <taxon>Coccidia</taxon>
        <taxon>Eucoccidiorida</taxon>
        <taxon>Eimeriorina</taxon>
        <taxon>Sarcocystidae</taxon>
        <taxon>Neospora</taxon>
    </lineage>
</organism>
<sequence length="999" mass="110125">MAINATRHTAGDGRNMEGICPLSPLDDVGLEIATESGSLANHAAAAALWEQPHSPVHPDVAVPEAFIAANTSSDGTSVGQRAESEFLAACLVPSGAEAQSAAGVYSLERLHAEVGFEDASDEKRETRLVSQAGKESSGQLKGGASKDESRSTREEKTVLECDADSGDDFVESEGAIDIEKIPEGHILRRMKPVLLPDQDGVGGFAVKPSNMKSMGLLMEDPEGNEVPVPYRRFTKADVLHEIQNLGKDSDWAEHKAVLRVCPLEELLVVQDPDGMYGRSFAWVFTEIAYSVMAKRIEDSREAAARLYVQERADEARRRTTRQPQPIDDQFGNHVSPKTWSSATTDATIEEIRRMALQSRRSLLTRIISKKYRLFREPYQFQATSDKIHSSRPQKNNNFVGLRKELDLGIQAISTTAESETQTYHCIPTNSCTQYSNEDIWTKGSFNDQENKAFANFFSRVGMLVEEALEQNETINIFGEGFANLGTDEFFNSQTTGEGLKELLNCTDLSFSKSKIISCIQRVPGSDSLISYACMENATFEERIERSGRAAQAHILVWHFEEIIMPQAVFSAPSDITIFRFCSVENELYIVAGLISGQLALWKTEGLTEPAGKSVTDTHRMQQQKQPRKPIVTSSIDFSHKRTVSDIRVLPPGTDFRKNLRPVFNPSNTSTYLITSSGDGNIMLWDVSAAVHSAHLDNFQWRPFLQAPLKKAESGVDLGCCHLVIPKTDPPELTTTFWASTEDGEVLFGDWAQPGEERKIDYIKTLLAETRTCRPTLSFEVSPFFEDVFLAVTDMAFYIWMPDCPSPIFSSPTSSVPYACGAWSPTRPSVLFLGRTDGSLEVWDLSEQCQTYSSVFVVGAAAVTFLSFHPGKTGPGPSMACGRRLTRPLNGRLGDAGRDVNDSVLSLLAAGDANGIVHILSLPKNLSVQTVGEVGVVRAMFVREREVISYVVRRREELKKELGVADVEDHLPRGSAREGTVGNTRTRVKKVVAIHPDSSS</sequence>
<feature type="region of interest" description="Disordered" evidence="6">
    <location>
        <begin position="118"/>
        <end position="156"/>
    </location>
</feature>
<feature type="compositionally biased region" description="Basic and acidic residues" evidence="6">
    <location>
        <begin position="144"/>
        <end position="156"/>
    </location>
</feature>
<dbReference type="GO" id="GO:0060294">
    <property type="term" value="P:cilium movement involved in cell motility"/>
    <property type="evidence" value="ECO:0007669"/>
    <property type="project" value="TreeGrafter"/>
</dbReference>
<comment type="subcellular location">
    <subcellularLocation>
        <location evidence="1">Cytoplasm</location>
    </subcellularLocation>
</comment>
<dbReference type="GO" id="GO:0036156">
    <property type="term" value="C:inner dynein arm"/>
    <property type="evidence" value="ECO:0007669"/>
    <property type="project" value="TreeGrafter"/>
</dbReference>